<dbReference type="AlphaFoldDB" id="A0A820B599"/>
<evidence type="ECO:0000313" key="3">
    <source>
        <dbReference type="Proteomes" id="UP000663874"/>
    </source>
</evidence>
<dbReference type="Proteomes" id="UP000663874">
    <property type="component" value="Unassembled WGS sequence"/>
</dbReference>
<dbReference type="EMBL" id="CAJOBE010016494">
    <property type="protein sequence ID" value="CAF4200981.1"/>
    <property type="molecule type" value="Genomic_DNA"/>
</dbReference>
<feature type="coiled-coil region" evidence="1">
    <location>
        <begin position="91"/>
        <end position="118"/>
    </location>
</feature>
<gene>
    <name evidence="2" type="ORF">FNK824_LOCUS36260</name>
</gene>
<protein>
    <submittedName>
        <fullName evidence="2">Uncharacterized protein</fullName>
    </submittedName>
</protein>
<reference evidence="2" key="1">
    <citation type="submission" date="2021-02" db="EMBL/GenBank/DDBJ databases">
        <authorList>
            <person name="Nowell W R."/>
        </authorList>
    </citation>
    <scope>NUCLEOTIDE SEQUENCE</scope>
</reference>
<comment type="caution">
    <text evidence="2">The sequence shown here is derived from an EMBL/GenBank/DDBJ whole genome shotgun (WGS) entry which is preliminary data.</text>
</comment>
<keyword evidence="1" id="KW-0175">Coiled coil</keyword>
<evidence type="ECO:0000313" key="2">
    <source>
        <dbReference type="EMBL" id="CAF4200981.1"/>
    </source>
</evidence>
<sequence length="217" mass="24978">EESSHCCMKLPFYRLIKSTKKCCVWYRKFYPQRCRSIEMNSSIRTQCLIEHHIFIAAGSLCCRAHISDGFLKMDLIDKIKKNRLNQCTIYRDELINLFDDMKQELKNKDSKINELVSDPPLNFDDDEVPMPDKTYRVLTGLTRSQFDDLCSHIPSSTLRTTDVRTPRMAIASHSTKILQSCSSSYENSITDAQDYSDISESESDDSEDGSNILYTLA</sequence>
<organism evidence="2 3">
    <name type="scientific">Rotaria sordida</name>
    <dbReference type="NCBI Taxonomy" id="392033"/>
    <lineage>
        <taxon>Eukaryota</taxon>
        <taxon>Metazoa</taxon>
        <taxon>Spiralia</taxon>
        <taxon>Gnathifera</taxon>
        <taxon>Rotifera</taxon>
        <taxon>Eurotatoria</taxon>
        <taxon>Bdelloidea</taxon>
        <taxon>Philodinida</taxon>
        <taxon>Philodinidae</taxon>
        <taxon>Rotaria</taxon>
    </lineage>
</organism>
<accession>A0A820B599</accession>
<evidence type="ECO:0000256" key="1">
    <source>
        <dbReference type="SAM" id="Coils"/>
    </source>
</evidence>
<name>A0A820B599_9BILA</name>
<proteinExistence type="predicted"/>
<feature type="non-terminal residue" evidence="2">
    <location>
        <position position="1"/>
    </location>
</feature>